<evidence type="ECO:0000256" key="4">
    <source>
        <dbReference type="ARBA" id="ARBA00022989"/>
    </source>
</evidence>
<keyword evidence="2 6" id="KW-1003">Cell membrane</keyword>
<name>A0A2M7DP93_9BACT</name>
<evidence type="ECO:0000313" key="9">
    <source>
        <dbReference type="Proteomes" id="UP000228896"/>
    </source>
</evidence>
<keyword evidence="3 6" id="KW-0812">Transmembrane</keyword>
<feature type="transmembrane region" description="Helical" evidence="6">
    <location>
        <begin position="72"/>
        <end position="96"/>
    </location>
</feature>
<accession>A0A2M7DP93</accession>
<feature type="transmembrane region" description="Helical" evidence="6">
    <location>
        <begin position="158"/>
        <end position="177"/>
    </location>
</feature>
<feature type="domain" description="VTT" evidence="7">
    <location>
        <begin position="67"/>
        <end position="176"/>
    </location>
</feature>
<keyword evidence="5 6" id="KW-0472">Membrane</keyword>
<evidence type="ECO:0000313" key="8">
    <source>
        <dbReference type="EMBL" id="PIV51571.1"/>
    </source>
</evidence>
<dbReference type="PANTHER" id="PTHR12677:SF59">
    <property type="entry name" value="GOLGI APPARATUS MEMBRANE PROTEIN TVP38-RELATED"/>
    <property type="match status" value="1"/>
</dbReference>
<protein>
    <recommendedName>
        <fullName evidence="6">TVP38/TMEM64 family membrane protein</fullName>
    </recommendedName>
</protein>
<comment type="caution">
    <text evidence="8">The sequence shown here is derived from an EMBL/GenBank/DDBJ whole genome shotgun (WGS) entry which is preliminary data.</text>
</comment>
<dbReference type="GO" id="GO:0005886">
    <property type="term" value="C:plasma membrane"/>
    <property type="evidence" value="ECO:0007669"/>
    <property type="project" value="UniProtKB-SubCell"/>
</dbReference>
<evidence type="ECO:0000256" key="2">
    <source>
        <dbReference type="ARBA" id="ARBA00022475"/>
    </source>
</evidence>
<evidence type="ECO:0000256" key="5">
    <source>
        <dbReference type="ARBA" id="ARBA00023136"/>
    </source>
</evidence>
<organism evidence="8 9">
    <name type="scientific">Candidatus Falkowbacteria bacterium CG02_land_8_20_14_3_00_36_14</name>
    <dbReference type="NCBI Taxonomy" id="1974560"/>
    <lineage>
        <taxon>Bacteria</taxon>
        <taxon>Candidatus Falkowiibacteriota</taxon>
    </lineage>
</organism>
<evidence type="ECO:0000256" key="3">
    <source>
        <dbReference type="ARBA" id="ARBA00022692"/>
    </source>
</evidence>
<dbReference type="AlphaFoldDB" id="A0A2M7DP93"/>
<dbReference type="Proteomes" id="UP000228896">
    <property type="component" value="Unassembled WGS sequence"/>
</dbReference>
<reference evidence="9" key="1">
    <citation type="submission" date="2017-09" db="EMBL/GenBank/DDBJ databases">
        <title>Depth-based differentiation of microbial function through sediment-hosted aquifers and enrichment of novel symbionts in the deep terrestrial subsurface.</title>
        <authorList>
            <person name="Probst A.J."/>
            <person name="Ladd B."/>
            <person name="Jarett J.K."/>
            <person name="Geller-Mcgrath D.E."/>
            <person name="Sieber C.M.K."/>
            <person name="Emerson J.B."/>
            <person name="Anantharaman K."/>
            <person name="Thomas B.C."/>
            <person name="Malmstrom R."/>
            <person name="Stieglmeier M."/>
            <person name="Klingl A."/>
            <person name="Woyke T."/>
            <person name="Ryan C.M."/>
            <person name="Banfield J.F."/>
        </authorList>
    </citation>
    <scope>NUCLEOTIDE SEQUENCE [LARGE SCALE GENOMIC DNA]</scope>
</reference>
<dbReference type="Pfam" id="PF09335">
    <property type="entry name" value="VTT_dom"/>
    <property type="match status" value="1"/>
</dbReference>
<evidence type="ECO:0000256" key="1">
    <source>
        <dbReference type="ARBA" id="ARBA00004651"/>
    </source>
</evidence>
<feature type="transmembrane region" description="Helical" evidence="6">
    <location>
        <begin position="44"/>
        <end position="65"/>
    </location>
</feature>
<comment type="subcellular location">
    <subcellularLocation>
        <location evidence="1 6">Cell membrane</location>
        <topology evidence="1 6">Multi-pass membrane protein</topology>
    </subcellularLocation>
</comment>
<feature type="transmembrane region" description="Helical" evidence="6">
    <location>
        <begin position="183"/>
        <end position="200"/>
    </location>
</feature>
<evidence type="ECO:0000259" key="7">
    <source>
        <dbReference type="Pfam" id="PF09335"/>
    </source>
</evidence>
<sequence length="211" mass="23498">MFVKINKKEFAALAAIVLIFLAASYFSNYYFANLKNLIGLKSGAGMILYIFIIVFGVVIAPVSALPFLPVAVVLWGPVLASILSISGWTAGAAIAFGLSRRFGRPLITKIINIKKLEQLEALIPKNNLFGMVIFLRIFLPVDILSYALGLFSNMRWPSYLLATFIGITPFAFAFSYGSTFPPRYQIIIGLIGIILFILYYDRLKNKVIKRI</sequence>
<dbReference type="PANTHER" id="PTHR12677">
    <property type="entry name" value="GOLGI APPARATUS MEMBRANE PROTEIN TVP38-RELATED"/>
    <property type="match status" value="1"/>
</dbReference>
<dbReference type="InterPro" id="IPR032816">
    <property type="entry name" value="VTT_dom"/>
</dbReference>
<keyword evidence="4 6" id="KW-1133">Transmembrane helix</keyword>
<evidence type="ECO:0000256" key="6">
    <source>
        <dbReference type="RuleBase" id="RU366058"/>
    </source>
</evidence>
<dbReference type="InterPro" id="IPR015414">
    <property type="entry name" value="TMEM64"/>
</dbReference>
<comment type="similarity">
    <text evidence="6">Belongs to the TVP38/TMEM64 family.</text>
</comment>
<proteinExistence type="inferred from homology"/>
<feature type="transmembrane region" description="Helical" evidence="6">
    <location>
        <begin position="12"/>
        <end position="32"/>
    </location>
</feature>
<gene>
    <name evidence="8" type="ORF">COS18_02530</name>
</gene>
<dbReference type="EMBL" id="PETS01000056">
    <property type="protein sequence ID" value="PIV51571.1"/>
    <property type="molecule type" value="Genomic_DNA"/>
</dbReference>